<proteinExistence type="predicted"/>
<gene>
    <name evidence="1" type="primary">106070035</name>
</gene>
<dbReference type="KEGG" id="bgt:106070035"/>
<dbReference type="Proteomes" id="UP000076420">
    <property type="component" value="Unassembled WGS sequence"/>
</dbReference>
<evidence type="ECO:0000313" key="1">
    <source>
        <dbReference type="EnsemblMetazoa" id="BGLB031912-PA"/>
    </source>
</evidence>
<reference evidence="1" key="1">
    <citation type="submission" date="2020-05" db="UniProtKB">
        <authorList>
            <consortium name="EnsemblMetazoa"/>
        </authorList>
    </citation>
    <scope>IDENTIFICATION</scope>
    <source>
        <strain evidence="1">BB02</strain>
    </source>
</reference>
<dbReference type="VEuPathDB" id="VectorBase:BGLAX_048888"/>
<organism evidence="1 2">
    <name type="scientific">Biomphalaria glabrata</name>
    <name type="common">Bloodfluke planorb</name>
    <name type="synonym">Freshwater snail</name>
    <dbReference type="NCBI Taxonomy" id="6526"/>
    <lineage>
        <taxon>Eukaryota</taxon>
        <taxon>Metazoa</taxon>
        <taxon>Spiralia</taxon>
        <taxon>Lophotrochozoa</taxon>
        <taxon>Mollusca</taxon>
        <taxon>Gastropoda</taxon>
        <taxon>Heterobranchia</taxon>
        <taxon>Euthyneura</taxon>
        <taxon>Panpulmonata</taxon>
        <taxon>Hygrophila</taxon>
        <taxon>Lymnaeoidea</taxon>
        <taxon>Planorbidae</taxon>
        <taxon>Biomphalaria</taxon>
    </lineage>
</organism>
<accession>A0A2C9LK35</accession>
<protein>
    <submittedName>
        <fullName evidence="1">Uncharacterized protein</fullName>
    </submittedName>
</protein>
<dbReference type="VEuPathDB" id="VectorBase:BGLB031912"/>
<dbReference type="OrthoDB" id="10274584at2759"/>
<dbReference type="AlphaFoldDB" id="A0A2C9LK35"/>
<evidence type="ECO:0000313" key="2">
    <source>
        <dbReference type="Proteomes" id="UP000076420"/>
    </source>
</evidence>
<dbReference type="EnsemblMetazoa" id="BGLB031912-RA">
    <property type="protein sequence ID" value="BGLB031912-PA"/>
    <property type="gene ID" value="BGLB031912"/>
</dbReference>
<sequence>VSNNDYKYKCVLFTEVTHGHSHDVFIVLPSGGERLRKLIYSVDLHGSDYTVRDSKIILFQELSILDVDNYDLVIVRSDNTTTLMNDAEPTIDYLYDLASDAYIKIQLKSAQVSS</sequence>
<name>A0A2C9LK35_BIOGL</name>